<evidence type="ECO:0000256" key="7">
    <source>
        <dbReference type="PROSITE-ProRule" id="PRU00042"/>
    </source>
</evidence>
<accession>A0A4Y2HVJ5</accession>
<dbReference type="InterPro" id="IPR050331">
    <property type="entry name" value="Zinc_finger"/>
</dbReference>
<evidence type="ECO:0000256" key="1">
    <source>
        <dbReference type="ARBA" id="ARBA00004123"/>
    </source>
</evidence>
<gene>
    <name evidence="9" type="ORF">AVEN_161979_1</name>
</gene>
<protein>
    <recommendedName>
        <fullName evidence="8">C2H2-type domain-containing protein</fullName>
    </recommendedName>
</protein>
<dbReference type="OrthoDB" id="3437960at2759"/>
<proteinExistence type="predicted"/>
<comment type="subcellular location">
    <subcellularLocation>
        <location evidence="1">Nucleus</location>
    </subcellularLocation>
</comment>
<dbReference type="InterPro" id="IPR013087">
    <property type="entry name" value="Znf_C2H2_type"/>
</dbReference>
<dbReference type="PANTHER" id="PTHR16515:SF49">
    <property type="entry name" value="GASTRULA ZINC FINGER PROTEIN XLCGF49.1-LIKE-RELATED"/>
    <property type="match status" value="1"/>
</dbReference>
<dbReference type="EMBL" id="BGPR01183206">
    <property type="protein sequence ID" value="GBM68986.1"/>
    <property type="molecule type" value="Genomic_DNA"/>
</dbReference>
<keyword evidence="5" id="KW-0862">Zinc</keyword>
<sequence length="161" mass="18569">MEENISENRHATAKITHSSEINPHVPIEHFGAQLNENLQDNEIFVKSFRDKGNSVNNTTERTYICNVCGLVYSSKRNLLNHLLVHSNQQNSVSEECGRTFSERRELMRHLNVHTSKKSFICDVRGKSFRDSTSSIPHFWSHKKENHTRVMCAVKHSLKVVP</sequence>
<dbReference type="AlphaFoldDB" id="A0A4Y2HVJ5"/>
<evidence type="ECO:0000256" key="6">
    <source>
        <dbReference type="ARBA" id="ARBA00023242"/>
    </source>
</evidence>
<reference evidence="9 10" key="1">
    <citation type="journal article" date="2019" name="Sci. Rep.">
        <title>Orb-weaving spider Araneus ventricosus genome elucidates the spidroin gene catalogue.</title>
        <authorList>
            <person name="Kono N."/>
            <person name="Nakamura H."/>
            <person name="Ohtoshi R."/>
            <person name="Moran D.A.P."/>
            <person name="Shinohara A."/>
            <person name="Yoshida Y."/>
            <person name="Fujiwara M."/>
            <person name="Mori M."/>
            <person name="Tomita M."/>
            <person name="Arakawa K."/>
        </authorList>
    </citation>
    <scope>NUCLEOTIDE SEQUENCE [LARGE SCALE GENOMIC DNA]</scope>
</reference>
<dbReference type="GO" id="GO:0005634">
    <property type="term" value="C:nucleus"/>
    <property type="evidence" value="ECO:0007669"/>
    <property type="project" value="UniProtKB-SubCell"/>
</dbReference>
<keyword evidence="10" id="KW-1185">Reference proteome</keyword>
<evidence type="ECO:0000256" key="2">
    <source>
        <dbReference type="ARBA" id="ARBA00022723"/>
    </source>
</evidence>
<keyword evidence="4 7" id="KW-0863">Zinc-finger</keyword>
<dbReference type="Gene3D" id="3.30.160.60">
    <property type="entry name" value="Classic Zinc Finger"/>
    <property type="match status" value="2"/>
</dbReference>
<dbReference type="GO" id="GO:0008270">
    <property type="term" value="F:zinc ion binding"/>
    <property type="evidence" value="ECO:0007669"/>
    <property type="project" value="UniProtKB-KW"/>
</dbReference>
<dbReference type="PROSITE" id="PS00028">
    <property type="entry name" value="ZINC_FINGER_C2H2_1"/>
    <property type="match status" value="1"/>
</dbReference>
<dbReference type="GO" id="GO:0010468">
    <property type="term" value="P:regulation of gene expression"/>
    <property type="evidence" value="ECO:0007669"/>
    <property type="project" value="TreeGrafter"/>
</dbReference>
<evidence type="ECO:0000313" key="9">
    <source>
        <dbReference type="EMBL" id="GBM68986.1"/>
    </source>
</evidence>
<dbReference type="Pfam" id="PF00096">
    <property type="entry name" value="zf-C2H2"/>
    <property type="match status" value="2"/>
</dbReference>
<evidence type="ECO:0000256" key="3">
    <source>
        <dbReference type="ARBA" id="ARBA00022737"/>
    </source>
</evidence>
<dbReference type="Proteomes" id="UP000499080">
    <property type="component" value="Unassembled WGS sequence"/>
</dbReference>
<evidence type="ECO:0000256" key="4">
    <source>
        <dbReference type="ARBA" id="ARBA00022771"/>
    </source>
</evidence>
<feature type="domain" description="C2H2-type" evidence="8">
    <location>
        <begin position="91"/>
        <end position="118"/>
    </location>
</feature>
<keyword evidence="2" id="KW-0479">Metal-binding</keyword>
<dbReference type="SUPFAM" id="SSF57667">
    <property type="entry name" value="beta-beta-alpha zinc fingers"/>
    <property type="match status" value="2"/>
</dbReference>
<evidence type="ECO:0000259" key="8">
    <source>
        <dbReference type="PROSITE" id="PS50157"/>
    </source>
</evidence>
<comment type="caution">
    <text evidence="9">The sequence shown here is derived from an EMBL/GenBank/DDBJ whole genome shotgun (WGS) entry which is preliminary data.</text>
</comment>
<name>A0A4Y2HVJ5_ARAVE</name>
<feature type="domain" description="C2H2-type" evidence="8">
    <location>
        <begin position="63"/>
        <end position="90"/>
    </location>
</feature>
<evidence type="ECO:0000313" key="10">
    <source>
        <dbReference type="Proteomes" id="UP000499080"/>
    </source>
</evidence>
<keyword evidence="6" id="KW-0539">Nucleus</keyword>
<keyword evidence="3" id="KW-0677">Repeat</keyword>
<dbReference type="SMART" id="SM00355">
    <property type="entry name" value="ZnF_C2H2"/>
    <property type="match status" value="2"/>
</dbReference>
<dbReference type="InterPro" id="IPR036236">
    <property type="entry name" value="Znf_C2H2_sf"/>
</dbReference>
<organism evidence="9 10">
    <name type="scientific">Araneus ventricosus</name>
    <name type="common">Orbweaver spider</name>
    <name type="synonym">Epeira ventricosa</name>
    <dbReference type="NCBI Taxonomy" id="182803"/>
    <lineage>
        <taxon>Eukaryota</taxon>
        <taxon>Metazoa</taxon>
        <taxon>Ecdysozoa</taxon>
        <taxon>Arthropoda</taxon>
        <taxon>Chelicerata</taxon>
        <taxon>Arachnida</taxon>
        <taxon>Araneae</taxon>
        <taxon>Araneomorphae</taxon>
        <taxon>Entelegynae</taxon>
        <taxon>Araneoidea</taxon>
        <taxon>Araneidae</taxon>
        <taxon>Araneus</taxon>
    </lineage>
</organism>
<dbReference type="PANTHER" id="PTHR16515">
    <property type="entry name" value="PR DOMAIN ZINC FINGER PROTEIN"/>
    <property type="match status" value="1"/>
</dbReference>
<dbReference type="PROSITE" id="PS50157">
    <property type="entry name" value="ZINC_FINGER_C2H2_2"/>
    <property type="match status" value="2"/>
</dbReference>
<evidence type="ECO:0000256" key="5">
    <source>
        <dbReference type="ARBA" id="ARBA00022833"/>
    </source>
</evidence>